<evidence type="ECO:0000256" key="1">
    <source>
        <dbReference type="SAM" id="MobiDB-lite"/>
    </source>
</evidence>
<feature type="region of interest" description="Disordered" evidence="1">
    <location>
        <begin position="1"/>
        <end position="21"/>
    </location>
</feature>
<sequence length="693" mass="79747">MNTEGESVNRDHDNEKTDGAQIVATDIRPPKVITNGLTTIIIMNLDTSNSSDIADLSTEEFKIVRTKLTFVDKSEGIKRFFECPSSGVQITAPRRFGKSTFINMIEEFLMITVDEDAKPISNSESSDNYMMFMNLKLGQKHGDFVKKHCGQYPVISMSLKSVQGTAKTDVLYSLKIAICETFEKHSYLLEKVNGSRRFKNKEIEEEIETFLKYYESRRLEQLSEVDVTNALKFLSKILYTHFNKKVVILVDEADAPIMKAITENVEDENLKYLMRLLKEMLSAGLKSNRFLARSLVSSCVRLSGVYSWEINNQYHALFLQKRKFSETYGFTEQEVHNLLENAAFQAVNDFDGVKKWYNGYQTLNKDGAPIYSGWSVISYLSESIQEEKKMFDNYWAKSGLLEILKKLFVNHEIQKRIDKLIEDENISIVIAEPTVDNILKLKNTISFPSSKLEESQVDFFFQLLWDDGLLNAIEKNSKTVVLKIPNFEIKTEIQCKCYTQSLFEAKYKLKFENIERYIEALNQLLLTSSNEEESADEESNEEKGDATIPVNESELHHILFYLPYNNKLFTTQSSRPVVKVSEQLRDAKTSSQNKRREKHGRKNECDICVTRGTGGAILELKLLNQINANENSKAALQQIIDGKYHTLFDRDEYKHVRTKIYVGLCFKKNLDVTAHYLVDNIDINNAKIVCRHK</sequence>
<dbReference type="Gene3D" id="3.40.50.300">
    <property type="entry name" value="P-loop containing nucleotide triphosphate hydrolases"/>
    <property type="match status" value="1"/>
</dbReference>
<dbReference type="HOGENOM" id="CLU_398152_0_0_1"/>
<dbReference type="InterPro" id="IPR027417">
    <property type="entry name" value="P-loop_NTPase"/>
</dbReference>
<dbReference type="InParanoid" id="D6WQG5"/>
<evidence type="ECO:0000313" key="3">
    <source>
        <dbReference type="EMBL" id="EFA06969.2"/>
    </source>
</evidence>
<gene>
    <name evidence="3" type="primary">AUGUSTUS-3.0.2_09928</name>
    <name evidence="3" type="ORF">TcasGA2_TC009928</name>
</gene>
<keyword evidence="4" id="KW-1185">Reference proteome</keyword>
<organism evidence="3 4">
    <name type="scientific">Tribolium castaneum</name>
    <name type="common">Red flour beetle</name>
    <dbReference type="NCBI Taxonomy" id="7070"/>
    <lineage>
        <taxon>Eukaryota</taxon>
        <taxon>Metazoa</taxon>
        <taxon>Ecdysozoa</taxon>
        <taxon>Arthropoda</taxon>
        <taxon>Hexapoda</taxon>
        <taxon>Insecta</taxon>
        <taxon>Pterygota</taxon>
        <taxon>Neoptera</taxon>
        <taxon>Endopterygota</taxon>
        <taxon>Coleoptera</taxon>
        <taxon>Polyphaga</taxon>
        <taxon>Cucujiformia</taxon>
        <taxon>Tenebrionidae</taxon>
        <taxon>Tenebrionidae incertae sedis</taxon>
        <taxon>Tribolium</taxon>
    </lineage>
</organism>
<dbReference type="PANTHER" id="PTHR34825:SF1">
    <property type="entry name" value="AAA-ATPASE-LIKE DOMAIN-CONTAINING PROTEIN"/>
    <property type="match status" value="1"/>
</dbReference>
<protein>
    <recommendedName>
        <fullName evidence="2">AAA-ATPase-like domain-containing protein</fullName>
    </recommendedName>
</protein>
<dbReference type="AlphaFoldDB" id="D6WQG5"/>
<feature type="compositionally biased region" description="Basic and acidic residues" evidence="1">
    <location>
        <begin position="7"/>
        <end position="18"/>
    </location>
</feature>
<evidence type="ECO:0000313" key="4">
    <source>
        <dbReference type="Proteomes" id="UP000007266"/>
    </source>
</evidence>
<feature type="region of interest" description="Disordered" evidence="1">
    <location>
        <begin position="581"/>
        <end position="601"/>
    </location>
</feature>
<dbReference type="InterPro" id="IPR018631">
    <property type="entry name" value="AAA-ATPase-like_dom"/>
</dbReference>
<dbReference type="Pfam" id="PF09820">
    <property type="entry name" value="AAA-ATPase_like"/>
    <property type="match status" value="1"/>
</dbReference>
<accession>D6WQG5</accession>
<name>D6WQG5_TRICA</name>
<reference evidence="3 4" key="1">
    <citation type="journal article" date="2008" name="Nature">
        <title>The genome of the model beetle and pest Tribolium castaneum.</title>
        <authorList>
            <consortium name="Tribolium Genome Sequencing Consortium"/>
            <person name="Richards S."/>
            <person name="Gibbs R.A."/>
            <person name="Weinstock G.M."/>
            <person name="Brown S.J."/>
            <person name="Denell R."/>
            <person name="Beeman R.W."/>
            <person name="Gibbs R."/>
            <person name="Beeman R.W."/>
            <person name="Brown S.J."/>
            <person name="Bucher G."/>
            <person name="Friedrich M."/>
            <person name="Grimmelikhuijzen C.J."/>
            <person name="Klingler M."/>
            <person name="Lorenzen M."/>
            <person name="Richards S."/>
            <person name="Roth S."/>
            <person name="Schroder R."/>
            <person name="Tautz D."/>
            <person name="Zdobnov E.M."/>
            <person name="Muzny D."/>
            <person name="Gibbs R.A."/>
            <person name="Weinstock G.M."/>
            <person name="Attaway T."/>
            <person name="Bell S."/>
            <person name="Buhay C.J."/>
            <person name="Chandrabose M.N."/>
            <person name="Chavez D."/>
            <person name="Clerk-Blankenburg K.P."/>
            <person name="Cree A."/>
            <person name="Dao M."/>
            <person name="Davis C."/>
            <person name="Chacko J."/>
            <person name="Dinh H."/>
            <person name="Dugan-Rocha S."/>
            <person name="Fowler G."/>
            <person name="Garner T.T."/>
            <person name="Garnes J."/>
            <person name="Gnirke A."/>
            <person name="Hawes A."/>
            <person name="Hernandez J."/>
            <person name="Hines S."/>
            <person name="Holder M."/>
            <person name="Hume J."/>
            <person name="Jhangiani S.N."/>
            <person name="Joshi V."/>
            <person name="Khan Z.M."/>
            <person name="Jackson L."/>
            <person name="Kovar C."/>
            <person name="Kowis A."/>
            <person name="Lee S."/>
            <person name="Lewis L.R."/>
            <person name="Margolis J."/>
            <person name="Morgan M."/>
            <person name="Nazareth L.V."/>
            <person name="Nguyen N."/>
            <person name="Okwuonu G."/>
            <person name="Parker D."/>
            <person name="Richards S."/>
            <person name="Ruiz S.J."/>
            <person name="Santibanez J."/>
            <person name="Savard J."/>
            <person name="Scherer S.E."/>
            <person name="Schneider B."/>
            <person name="Sodergren E."/>
            <person name="Tautz D."/>
            <person name="Vattahil S."/>
            <person name="Villasana D."/>
            <person name="White C.S."/>
            <person name="Wright R."/>
            <person name="Park Y."/>
            <person name="Beeman R.W."/>
            <person name="Lord J."/>
            <person name="Oppert B."/>
            <person name="Lorenzen M."/>
            <person name="Brown S."/>
            <person name="Wang L."/>
            <person name="Savard J."/>
            <person name="Tautz D."/>
            <person name="Richards S."/>
            <person name="Weinstock G."/>
            <person name="Gibbs R.A."/>
            <person name="Liu Y."/>
            <person name="Worley K."/>
            <person name="Weinstock G."/>
            <person name="Elsik C.G."/>
            <person name="Reese J.T."/>
            <person name="Elhaik E."/>
            <person name="Landan G."/>
            <person name="Graur D."/>
            <person name="Arensburger P."/>
            <person name="Atkinson P."/>
            <person name="Beeman R.W."/>
            <person name="Beidler J."/>
            <person name="Brown S.J."/>
            <person name="Demuth J.P."/>
            <person name="Drury D.W."/>
            <person name="Du Y.Z."/>
            <person name="Fujiwara H."/>
            <person name="Lorenzen M."/>
            <person name="Maselli V."/>
            <person name="Osanai M."/>
            <person name="Park Y."/>
            <person name="Robertson H.M."/>
            <person name="Tu Z."/>
            <person name="Wang J.J."/>
            <person name="Wang S."/>
            <person name="Richards S."/>
            <person name="Song H."/>
            <person name="Zhang L."/>
            <person name="Sodergren E."/>
            <person name="Werner D."/>
            <person name="Stanke M."/>
            <person name="Morgenstern B."/>
            <person name="Solovyev V."/>
            <person name="Kosarev P."/>
            <person name="Brown G."/>
            <person name="Chen H.C."/>
            <person name="Ermolaeva O."/>
            <person name="Hlavina W."/>
            <person name="Kapustin Y."/>
            <person name="Kiryutin B."/>
            <person name="Kitts P."/>
            <person name="Maglott D."/>
            <person name="Pruitt K."/>
            <person name="Sapojnikov V."/>
            <person name="Souvorov A."/>
            <person name="Mackey A.J."/>
            <person name="Waterhouse R.M."/>
            <person name="Wyder S."/>
            <person name="Zdobnov E.M."/>
            <person name="Zdobnov E.M."/>
            <person name="Wyder S."/>
            <person name="Kriventseva E.V."/>
            <person name="Kadowaki T."/>
            <person name="Bork P."/>
            <person name="Aranda M."/>
            <person name="Bao R."/>
            <person name="Beermann A."/>
            <person name="Berns N."/>
            <person name="Bolognesi R."/>
            <person name="Bonneton F."/>
            <person name="Bopp D."/>
            <person name="Brown S.J."/>
            <person name="Bucher G."/>
            <person name="Butts T."/>
            <person name="Chaumot A."/>
            <person name="Denell R.E."/>
            <person name="Ferrier D.E."/>
            <person name="Friedrich M."/>
            <person name="Gordon C.M."/>
            <person name="Jindra M."/>
            <person name="Klingler M."/>
            <person name="Lan Q."/>
            <person name="Lattorff H.M."/>
            <person name="Laudet V."/>
            <person name="von Levetsow C."/>
            <person name="Liu Z."/>
            <person name="Lutz R."/>
            <person name="Lynch J.A."/>
            <person name="da Fonseca R.N."/>
            <person name="Posnien N."/>
            <person name="Reuter R."/>
            <person name="Roth S."/>
            <person name="Savard J."/>
            <person name="Schinko J.B."/>
            <person name="Schmitt C."/>
            <person name="Schoppmeier M."/>
            <person name="Schroder R."/>
            <person name="Shippy T.D."/>
            <person name="Simonnet F."/>
            <person name="Marques-Souza H."/>
            <person name="Tautz D."/>
            <person name="Tomoyasu Y."/>
            <person name="Trauner J."/>
            <person name="Van der Zee M."/>
            <person name="Vervoort M."/>
            <person name="Wittkopp N."/>
            <person name="Wimmer E.A."/>
            <person name="Yang X."/>
            <person name="Jones A.K."/>
            <person name="Sattelle D.B."/>
            <person name="Ebert P.R."/>
            <person name="Nelson D."/>
            <person name="Scott J.G."/>
            <person name="Beeman R.W."/>
            <person name="Muthukrishnan S."/>
            <person name="Kramer K.J."/>
            <person name="Arakane Y."/>
            <person name="Beeman R.W."/>
            <person name="Zhu Q."/>
            <person name="Hogenkamp D."/>
            <person name="Dixit R."/>
            <person name="Oppert B."/>
            <person name="Jiang H."/>
            <person name="Zou Z."/>
            <person name="Marshall J."/>
            <person name="Elpidina E."/>
            <person name="Vinokurov K."/>
            <person name="Oppert C."/>
            <person name="Zou Z."/>
            <person name="Evans J."/>
            <person name="Lu Z."/>
            <person name="Zhao P."/>
            <person name="Sumathipala N."/>
            <person name="Altincicek B."/>
            <person name="Vilcinskas A."/>
            <person name="Williams M."/>
            <person name="Hultmark D."/>
            <person name="Hetru C."/>
            <person name="Jiang H."/>
            <person name="Grimmelikhuijzen C.J."/>
            <person name="Hauser F."/>
            <person name="Cazzamali G."/>
            <person name="Williamson M."/>
            <person name="Park Y."/>
            <person name="Li B."/>
            <person name="Tanaka Y."/>
            <person name="Predel R."/>
            <person name="Neupert S."/>
            <person name="Schachtner J."/>
            <person name="Verleyen P."/>
            <person name="Raible F."/>
            <person name="Bork P."/>
            <person name="Friedrich M."/>
            <person name="Walden K.K."/>
            <person name="Robertson H.M."/>
            <person name="Angeli S."/>
            <person name="Foret S."/>
            <person name="Bucher G."/>
            <person name="Schuetz S."/>
            <person name="Maleszka R."/>
            <person name="Wimmer E.A."/>
            <person name="Beeman R.W."/>
            <person name="Lorenzen M."/>
            <person name="Tomoyasu Y."/>
            <person name="Miller S.C."/>
            <person name="Grossmann D."/>
            <person name="Bucher G."/>
        </authorList>
    </citation>
    <scope>NUCLEOTIDE SEQUENCE [LARGE SCALE GENOMIC DNA]</scope>
    <source>
        <strain evidence="3 4">Georgia GA2</strain>
    </source>
</reference>
<feature type="domain" description="AAA-ATPase-like" evidence="2">
    <location>
        <begin position="61"/>
        <end position="297"/>
    </location>
</feature>
<dbReference type="SUPFAM" id="SSF52540">
    <property type="entry name" value="P-loop containing nucleoside triphosphate hydrolases"/>
    <property type="match status" value="1"/>
</dbReference>
<reference evidence="3 4" key="2">
    <citation type="journal article" date="2010" name="Nucleic Acids Res.">
        <title>BeetleBase in 2010: revisions to provide comprehensive genomic information for Tribolium castaneum.</title>
        <authorList>
            <person name="Kim H.S."/>
            <person name="Murphy T."/>
            <person name="Xia J."/>
            <person name="Caragea D."/>
            <person name="Park Y."/>
            <person name="Beeman R.W."/>
            <person name="Lorenzen M.D."/>
            <person name="Butcher S."/>
            <person name="Manak J.R."/>
            <person name="Brown S.J."/>
        </authorList>
    </citation>
    <scope>GENOME REANNOTATION</scope>
    <source>
        <strain evidence="3 4">Georgia GA2</strain>
    </source>
</reference>
<dbReference type="STRING" id="7070.D6WQG5"/>
<dbReference type="EMBL" id="KQ971354">
    <property type="protein sequence ID" value="EFA06969.2"/>
    <property type="molecule type" value="Genomic_DNA"/>
</dbReference>
<proteinExistence type="predicted"/>
<dbReference type="Proteomes" id="UP000007266">
    <property type="component" value="Linkage group 7"/>
</dbReference>
<evidence type="ECO:0000259" key="2">
    <source>
        <dbReference type="Pfam" id="PF09820"/>
    </source>
</evidence>
<dbReference type="PANTHER" id="PTHR34825">
    <property type="entry name" value="CONSERVED PROTEIN, WITH A WEAK D-GALACTARATE DEHYDRATASE/ALTRONATE HYDROLASE DOMAIN"/>
    <property type="match status" value="1"/>
</dbReference>